<dbReference type="PANTHER" id="PTHR47447:SF17">
    <property type="entry name" value="OS12G0638900 PROTEIN"/>
    <property type="match status" value="1"/>
</dbReference>
<sequence>MMQQVHKKLHPGRALPRSEQELGSVSMVEYLEKSGGYKNQKTLGLIQWILAHAIDAAAQEDFAGMKEIVALLAMSVEQANYDNGDWAVAYLVSLHEDPPIQLFQERSVQVSTTSRPFSPLIPPAWTATTLSYIKDLEVLANKKPDLSKRTGQQQQKEQISETPQSGSPKRKPRYPKRPKAGAEGSSLCQGLVIDDHFAISREPRLASVDKSASFACFQKSQKIYSHHKILGSAAKDVVGLRRSKVIGAELNAGDEAARNRIATLGSPVYAGSARVSQAMSDLGFTVGPPIDIAFSDELDLVQTRVVSWLSYLLTSGNLGSIMVEPVCTTFSRIRRPPLRSATTPLGFDVQCERTRTGNILALRALFLLSVAHRCFIPGLCEQPWTSMMRFLQQWRALEMKDGIKTTRTDSCAFGSPHLKSFRFLSAWLETVDIEKKCDRSHHHIVVEGKYTKASASYTFQLAKAIASCFAASIRARQAALKDLEEGNVRGLENQLVNAVALQAPWREVEAWQYQTKRHINILELKSVLRLAERLVRKGQACRIVNFVDSNVIRCAASKGRSSSRALTPFLCRYGALCIAGGCAVDFLDFMDFILLSLGNVAMDFLGFREGPLLLAPFLIASLLFPSPLCSWQLAALVLGGDAFTLASSISACERASAWHAAWYLLQLSCPQFCSEELCSLVALNSAASAAAKGSEWQLALQVLSKLEDRLLKPDIITYNSLINACANGAQWICALALWSSLPQKISPTMITCSSLLDAFRQSAQWQYALLLVASHRLDMTSYSVAISTCGEAAEWRRGLQLLQDFESVHRPMVIVYNAAISACGGEWLQALGVFNECLKRSLQPDIVTYNALMNVGQKSGRGWEDAIFLLQMAQDATLQPTPSTYTSLFGACRQHGKWRLCLQLLAEAPQSLSTAAYNAAMSCMAENWRHAIGLLEHCPSPDLVTFNALLSAFEKAAQWPRALELLTTSTLRRVALRPDVISFNAAISACEKAEEWPHALHVLSLLRSAALQPTLVSCSATASACEKAGKWQLAGLLLTEVKTMRMQPDLIIYNAAITACEQAGQWQVAFSLLEQAEKSELKPNEITYQAVIVSSERLAWPATLTLLGAAAAADALTPLSVAAALRALREGARFTRASLGPKLLEQLQDRAEVMLIETWPRRDICSRRLLSQRHLSQRAF</sequence>
<evidence type="ECO:0000256" key="3">
    <source>
        <dbReference type="SAM" id="MobiDB-lite"/>
    </source>
</evidence>
<proteinExistence type="predicted"/>
<evidence type="ECO:0000313" key="5">
    <source>
        <dbReference type="Proteomes" id="UP001642464"/>
    </source>
</evidence>
<dbReference type="InterPro" id="IPR011990">
    <property type="entry name" value="TPR-like_helical_dom_sf"/>
</dbReference>
<feature type="repeat" description="PPR" evidence="2">
    <location>
        <begin position="942"/>
        <end position="978"/>
    </location>
</feature>
<dbReference type="InterPro" id="IPR002885">
    <property type="entry name" value="PPR_rpt"/>
</dbReference>
<dbReference type="PROSITE" id="PS51375">
    <property type="entry name" value="PPR"/>
    <property type="match status" value="4"/>
</dbReference>
<dbReference type="Pfam" id="PF13041">
    <property type="entry name" value="PPR_2"/>
    <property type="match status" value="1"/>
</dbReference>
<accession>A0ABP0J0I5</accession>
<dbReference type="PANTHER" id="PTHR47447">
    <property type="entry name" value="OS03G0856100 PROTEIN"/>
    <property type="match status" value="1"/>
</dbReference>
<evidence type="ECO:0000313" key="4">
    <source>
        <dbReference type="EMBL" id="CAK9007849.1"/>
    </source>
</evidence>
<dbReference type="Gene3D" id="1.25.40.10">
    <property type="entry name" value="Tetratricopeptide repeat domain"/>
    <property type="match status" value="4"/>
</dbReference>
<feature type="repeat" description="PPR" evidence="2">
    <location>
        <begin position="1049"/>
        <end position="1083"/>
    </location>
</feature>
<protein>
    <submittedName>
        <fullName evidence="4">Mitochondrial</fullName>
    </submittedName>
</protein>
<reference evidence="4 5" key="1">
    <citation type="submission" date="2024-02" db="EMBL/GenBank/DDBJ databases">
        <authorList>
            <person name="Chen Y."/>
            <person name="Shah S."/>
            <person name="Dougan E. K."/>
            <person name="Thang M."/>
            <person name="Chan C."/>
        </authorList>
    </citation>
    <scope>NUCLEOTIDE SEQUENCE [LARGE SCALE GENOMIC DNA]</scope>
</reference>
<comment type="caution">
    <text evidence="4">The sequence shown here is derived from an EMBL/GenBank/DDBJ whole genome shotgun (WGS) entry which is preliminary data.</text>
</comment>
<feature type="compositionally biased region" description="Basic residues" evidence="3">
    <location>
        <begin position="168"/>
        <end position="179"/>
    </location>
</feature>
<feature type="compositionally biased region" description="Polar residues" evidence="3">
    <location>
        <begin position="149"/>
        <end position="167"/>
    </location>
</feature>
<evidence type="ECO:0000256" key="2">
    <source>
        <dbReference type="PROSITE-ProRule" id="PRU00708"/>
    </source>
</evidence>
<name>A0ABP0J0I5_9DINO</name>
<evidence type="ECO:0000256" key="1">
    <source>
        <dbReference type="ARBA" id="ARBA00022737"/>
    </source>
</evidence>
<feature type="region of interest" description="Disordered" evidence="3">
    <location>
        <begin position="144"/>
        <end position="185"/>
    </location>
</feature>
<keyword evidence="1" id="KW-0677">Repeat</keyword>
<feature type="repeat" description="PPR" evidence="2">
    <location>
        <begin position="845"/>
        <end position="880"/>
    </location>
</feature>
<feature type="repeat" description="PPR" evidence="2">
    <location>
        <begin position="979"/>
        <end position="1013"/>
    </location>
</feature>
<organism evidence="4 5">
    <name type="scientific">Durusdinium trenchii</name>
    <dbReference type="NCBI Taxonomy" id="1381693"/>
    <lineage>
        <taxon>Eukaryota</taxon>
        <taxon>Sar</taxon>
        <taxon>Alveolata</taxon>
        <taxon>Dinophyceae</taxon>
        <taxon>Suessiales</taxon>
        <taxon>Symbiodiniaceae</taxon>
        <taxon>Durusdinium</taxon>
    </lineage>
</organism>
<dbReference type="EMBL" id="CAXAMM010005581">
    <property type="protein sequence ID" value="CAK9007849.1"/>
    <property type="molecule type" value="Genomic_DNA"/>
</dbReference>
<keyword evidence="5" id="KW-1185">Reference proteome</keyword>
<gene>
    <name evidence="4" type="ORF">SCF082_LOCUS9622</name>
</gene>
<dbReference type="Pfam" id="PF13812">
    <property type="entry name" value="PPR_3"/>
    <property type="match status" value="2"/>
</dbReference>
<dbReference type="Pfam" id="PF01535">
    <property type="entry name" value="PPR"/>
    <property type="match status" value="1"/>
</dbReference>
<dbReference type="Proteomes" id="UP001642464">
    <property type="component" value="Unassembled WGS sequence"/>
</dbReference>